<evidence type="ECO:0000256" key="3">
    <source>
        <dbReference type="ARBA" id="ARBA00023203"/>
    </source>
</evidence>
<dbReference type="SUPFAM" id="SSF90096">
    <property type="entry name" value="Subunits of heterodimeric actin filament capping protein Capz"/>
    <property type="match status" value="1"/>
</dbReference>
<name>A0A851PLV9_ANHAN</name>
<proteinExistence type="inferred from homology"/>
<evidence type="ECO:0000256" key="2">
    <source>
        <dbReference type="ARBA" id="ARBA00022467"/>
    </source>
</evidence>
<dbReference type="InterPro" id="IPR042489">
    <property type="entry name" value="CapZ_alpha_1"/>
</dbReference>
<sequence length="291" mass="33721">TMYAGQELRQLEKASLICSLLRQSPPGEFGRVVQDLSALVQNDKLVRQEAAHVGACHNKNNFTPIQINRRTVLLTHYNDLGGNRFFDPQDKFSFEFDHLRGVTSKPQLHGVLLDEGELWREAVHRVLKAYVSSHFPEGNCCVFRKSLRKRQMFVACIEAHQYQPSNHWNGLWKSDWTFALTPFTTHVTGFFLLQIHYFRDANLHVTVSKAVSETLNVIDRSQFATDFVKFVKAEDTKFHTAILENTQALSEDIWRKNLRRKLPVTRTFMNWNKLLKDQHLKTNVSDTEVPP</sequence>
<dbReference type="AlphaFoldDB" id="A0A851PLV9"/>
<evidence type="ECO:0000256" key="4">
    <source>
        <dbReference type="RuleBase" id="RU365077"/>
    </source>
</evidence>
<dbReference type="GO" id="GO:0051015">
    <property type="term" value="F:actin filament binding"/>
    <property type="evidence" value="ECO:0007669"/>
    <property type="project" value="TreeGrafter"/>
</dbReference>
<dbReference type="PROSITE" id="PS00749">
    <property type="entry name" value="F_ACTIN_CAPPING_A_2"/>
    <property type="match status" value="1"/>
</dbReference>
<protein>
    <recommendedName>
        <fullName evidence="4">F-actin-capping protein subunit alpha</fullName>
    </recommendedName>
</protein>
<comment type="similarity">
    <text evidence="1 4">Belongs to the F-actin-capping protein alpha subunit family.</text>
</comment>
<keyword evidence="2 4" id="KW-0117">Actin capping</keyword>
<dbReference type="PRINTS" id="PR00191">
    <property type="entry name" value="FACTINCAPA"/>
</dbReference>
<feature type="non-terminal residue" evidence="5">
    <location>
        <position position="291"/>
    </location>
</feature>
<dbReference type="GO" id="GO:0051016">
    <property type="term" value="P:barbed-end actin filament capping"/>
    <property type="evidence" value="ECO:0007669"/>
    <property type="project" value="UniProtKB-UniRule"/>
</dbReference>
<dbReference type="InterPro" id="IPR017865">
    <property type="entry name" value="F-actin_cap_asu_CS"/>
</dbReference>
<dbReference type="GO" id="GO:0008290">
    <property type="term" value="C:F-actin capping protein complex"/>
    <property type="evidence" value="ECO:0007669"/>
    <property type="project" value="UniProtKB-UniRule"/>
</dbReference>
<organism evidence="5 6">
    <name type="scientific">Anhinga anhinga</name>
    <name type="common">Anhinga</name>
    <name type="synonym">Plotus anhinga</name>
    <dbReference type="NCBI Taxonomy" id="56067"/>
    <lineage>
        <taxon>Eukaryota</taxon>
        <taxon>Metazoa</taxon>
        <taxon>Chordata</taxon>
        <taxon>Craniata</taxon>
        <taxon>Vertebrata</taxon>
        <taxon>Euteleostomi</taxon>
        <taxon>Archelosauria</taxon>
        <taxon>Archosauria</taxon>
        <taxon>Dinosauria</taxon>
        <taxon>Saurischia</taxon>
        <taxon>Theropoda</taxon>
        <taxon>Coelurosauria</taxon>
        <taxon>Aves</taxon>
        <taxon>Neognathae</taxon>
        <taxon>Neoaves</taxon>
        <taxon>Aequornithes</taxon>
        <taxon>Suliformes</taxon>
        <taxon>Anhingidae</taxon>
        <taxon>Anhinga</taxon>
    </lineage>
</organism>
<dbReference type="InterPro" id="IPR002189">
    <property type="entry name" value="CapZ_alpha"/>
</dbReference>
<dbReference type="InterPro" id="IPR042276">
    <property type="entry name" value="CapZ_alpha/beta_2"/>
</dbReference>
<dbReference type="InterPro" id="IPR037282">
    <property type="entry name" value="CapZ_alpha/beta"/>
</dbReference>
<comment type="caution">
    <text evidence="5">The sequence shown here is derived from an EMBL/GenBank/DDBJ whole genome shotgun (WGS) entry which is preliminary data.</text>
</comment>
<dbReference type="OrthoDB" id="340550at2759"/>
<dbReference type="Gene3D" id="3.30.1140.60">
    <property type="entry name" value="F-actin capping protein, alpha subunit"/>
    <property type="match status" value="1"/>
</dbReference>
<feature type="non-terminal residue" evidence="5">
    <location>
        <position position="1"/>
    </location>
</feature>
<keyword evidence="6" id="KW-1185">Reference proteome</keyword>
<dbReference type="PANTHER" id="PTHR10653:SF6">
    <property type="entry name" value="F-ACTIN-CAPPING PROTEIN SUBUNIT ALPHA-3"/>
    <property type="match status" value="1"/>
</dbReference>
<keyword evidence="3 4" id="KW-0009">Actin-binding</keyword>
<dbReference type="GO" id="GO:0030863">
    <property type="term" value="C:cortical cytoskeleton"/>
    <property type="evidence" value="ECO:0007669"/>
    <property type="project" value="TreeGrafter"/>
</dbReference>
<dbReference type="Pfam" id="PF01267">
    <property type="entry name" value="F-actin_cap_A"/>
    <property type="match status" value="1"/>
</dbReference>
<dbReference type="GO" id="GO:0030036">
    <property type="term" value="P:actin cytoskeleton organization"/>
    <property type="evidence" value="ECO:0007669"/>
    <property type="project" value="TreeGrafter"/>
</dbReference>
<comment type="subunit">
    <text evidence="4">Heterodimer of an alpha and a beta subunit.</text>
</comment>
<evidence type="ECO:0000313" key="6">
    <source>
        <dbReference type="Proteomes" id="UP000657035"/>
    </source>
</evidence>
<dbReference type="PANTHER" id="PTHR10653">
    <property type="entry name" value="F-ACTIN-CAPPING PROTEIN SUBUNIT ALPHA"/>
    <property type="match status" value="1"/>
</dbReference>
<reference evidence="5" key="1">
    <citation type="submission" date="2019-09" db="EMBL/GenBank/DDBJ databases">
        <title>Bird 10,000 Genomes (B10K) Project - Family phase.</title>
        <authorList>
            <person name="Zhang G."/>
        </authorList>
    </citation>
    <scope>NUCLEOTIDE SEQUENCE</scope>
    <source>
        <strain evidence="5">B10K-CU-031-38</strain>
    </source>
</reference>
<accession>A0A851PLV9</accession>
<dbReference type="EMBL" id="WBMU01000193">
    <property type="protein sequence ID" value="NXC66529.1"/>
    <property type="molecule type" value="Genomic_DNA"/>
</dbReference>
<evidence type="ECO:0000256" key="1">
    <source>
        <dbReference type="ARBA" id="ARBA00010479"/>
    </source>
</evidence>
<gene>
    <name evidence="5" type="primary">Capza3</name>
    <name evidence="5" type="ORF">ANHANH_R02432</name>
</gene>
<evidence type="ECO:0000313" key="5">
    <source>
        <dbReference type="EMBL" id="NXC66529.1"/>
    </source>
</evidence>
<dbReference type="Gene3D" id="3.90.1150.210">
    <property type="entry name" value="F-actin capping protein, beta subunit"/>
    <property type="match status" value="1"/>
</dbReference>
<dbReference type="FunFam" id="3.90.1150.210:FF:000003">
    <property type="entry name" value="F-actin-capping protein subunit alpha"/>
    <property type="match status" value="1"/>
</dbReference>
<comment type="function">
    <text evidence="4">F-actin-capping proteins bind in a Ca(2+)-independent manner to the fast growing ends of actin filaments (barbed end) thereby blocking the exchange of subunits at these ends. Unlike other capping proteins (such as gelsolin and severin), these proteins do not sever actin filaments.</text>
</comment>
<dbReference type="Proteomes" id="UP000657035">
    <property type="component" value="Unassembled WGS sequence"/>
</dbReference>